<dbReference type="PANTHER" id="PTHR10210:SF41">
    <property type="entry name" value="RIBOSE-PHOSPHATE PYROPHOSPHOKINASE 1, CHLOROPLASTIC"/>
    <property type="match status" value="1"/>
</dbReference>
<dbReference type="RefSeq" id="WP_256547155.1">
    <property type="nucleotide sequence ID" value="NZ_CP101809.1"/>
</dbReference>
<dbReference type="EC" id="2.7.6.1" evidence="3"/>
<proteinExistence type="predicted"/>
<sequence length="325" mass="35928">MKNNNCIVFGLPGCEKLAELVCQKLNLEKGEVDVQVFSDGEFFCRPLASVRNKKVILLQSTCDPVNDNLMTLLITIDALKRASAQEINVLIPYYGYARQDRKTKGREPITAKLVADLLSVAGATRVMLMDVHSSQIQGFFNVPVDTLRATYLLVKEIKKNCNLQNLCIVSPDYGGIKRAREISDVLKVPLVIVDKKRPAPNMVQIENILGDVKNKDCVLVDDMIDTGNTIIKACDILKANGANKIIILATHGVFSGDAVKNFNLAYDKKHLDAIYVTNTINTVYEKPISGLKIVDLSAFFADLIEIYIKGAGSISGVYQKYRSLI</sequence>
<dbReference type="Gene3D" id="3.40.50.2020">
    <property type="match status" value="2"/>
</dbReference>
<dbReference type="SMART" id="SM01400">
    <property type="entry name" value="Pribosyltran_N"/>
    <property type="match status" value="1"/>
</dbReference>
<protein>
    <submittedName>
        <fullName evidence="3">Ribose-phosphate pyrophosphokinase</fullName>
        <ecNumber evidence="3">2.7.6.1</ecNumber>
    </submittedName>
</protein>
<dbReference type="SUPFAM" id="SSF53271">
    <property type="entry name" value="PRTase-like"/>
    <property type="match status" value="1"/>
</dbReference>
<name>A0ABU0LZM7_9BACT</name>
<keyword evidence="3" id="KW-0808">Transferase</keyword>
<evidence type="ECO:0000313" key="3">
    <source>
        <dbReference type="EMBL" id="MDQ0514156.1"/>
    </source>
</evidence>
<dbReference type="InterPro" id="IPR029099">
    <property type="entry name" value="Pribosyltran_N"/>
</dbReference>
<dbReference type="InterPro" id="IPR000836">
    <property type="entry name" value="PRTase_dom"/>
</dbReference>
<dbReference type="InterPro" id="IPR005946">
    <property type="entry name" value="Rib-P_diPkinase"/>
</dbReference>
<dbReference type="Proteomes" id="UP001240643">
    <property type="component" value="Unassembled WGS sequence"/>
</dbReference>
<dbReference type="PANTHER" id="PTHR10210">
    <property type="entry name" value="RIBOSE-PHOSPHATE DIPHOSPHOKINASE FAMILY MEMBER"/>
    <property type="match status" value="1"/>
</dbReference>
<dbReference type="GO" id="GO:0004749">
    <property type="term" value="F:ribose phosphate diphosphokinase activity"/>
    <property type="evidence" value="ECO:0007669"/>
    <property type="project" value="UniProtKB-EC"/>
</dbReference>
<dbReference type="Pfam" id="PF13793">
    <property type="entry name" value="Pribosyltran_N"/>
    <property type="match status" value="1"/>
</dbReference>
<keyword evidence="4" id="KW-1185">Reference proteome</keyword>
<evidence type="ECO:0000256" key="1">
    <source>
        <dbReference type="ARBA" id="ARBA00022727"/>
    </source>
</evidence>
<evidence type="ECO:0000313" key="4">
    <source>
        <dbReference type="Proteomes" id="UP001240643"/>
    </source>
</evidence>
<keyword evidence="1" id="KW-0545">Nucleotide biosynthesis</keyword>
<dbReference type="EMBL" id="JAUSWO010000001">
    <property type="protein sequence ID" value="MDQ0514156.1"/>
    <property type="molecule type" value="Genomic_DNA"/>
</dbReference>
<accession>A0ABU0LZM7</accession>
<dbReference type="Pfam" id="PF14572">
    <property type="entry name" value="Pribosyl_synth"/>
    <property type="match status" value="1"/>
</dbReference>
<reference evidence="3" key="1">
    <citation type="submission" date="2023-07" db="EMBL/GenBank/DDBJ databases">
        <title>Genomic Encyclopedia of Type Strains, Phase IV (KMG-IV): sequencing the most valuable type-strain genomes for metagenomic binning, comparative biology and taxonomic classification.</title>
        <authorList>
            <person name="Goeker M."/>
        </authorList>
    </citation>
    <scope>NUCLEOTIDE SEQUENCE [LARGE SCALE GENOMIC DNA]</scope>
    <source>
        <strain evidence="3">DSM 21204</strain>
    </source>
</reference>
<dbReference type="CDD" id="cd06223">
    <property type="entry name" value="PRTases_typeI"/>
    <property type="match status" value="1"/>
</dbReference>
<organism evidence="3 4">
    <name type="scientific">Mycoplasmoides fastidiosum</name>
    <dbReference type="NCBI Taxonomy" id="92758"/>
    <lineage>
        <taxon>Bacteria</taxon>
        <taxon>Bacillati</taxon>
        <taxon>Mycoplasmatota</taxon>
        <taxon>Mycoplasmoidales</taxon>
        <taxon>Mycoplasmoidaceae</taxon>
        <taxon>Mycoplasmoides</taxon>
    </lineage>
</organism>
<evidence type="ECO:0000259" key="2">
    <source>
        <dbReference type="Pfam" id="PF13793"/>
    </source>
</evidence>
<gene>
    <name evidence="3" type="ORF">J2Z62_000594</name>
</gene>
<dbReference type="InterPro" id="IPR029057">
    <property type="entry name" value="PRTase-like"/>
</dbReference>
<feature type="domain" description="Ribose-phosphate pyrophosphokinase N-terminal" evidence="2">
    <location>
        <begin position="8"/>
        <end position="122"/>
    </location>
</feature>
<comment type="caution">
    <text evidence="3">The sequence shown here is derived from an EMBL/GenBank/DDBJ whole genome shotgun (WGS) entry which is preliminary data.</text>
</comment>
<dbReference type="NCBIfam" id="TIGR01251">
    <property type="entry name" value="ribP_PPkin"/>
    <property type="match status" value="1"/>
</dbReference>
<dbReference type="NCBIfam" id="NF002320">
    <property type="entry name" value="PRK01259.1"/>
    <property type="match status" value="1"/>
</dbReference>